<keyword evidence="2" id="KW-1185">Reference proteome</keyword>
<comment type="caution">
    <text evidence="1">The sequence shown here is derived from an EMBL/GenBank/DDBJ whole genome shotgun (WGS) entry which is preliminary data.</text>
</comment>
<reference evidence="1 2" key="1">
    <citation type="journal article" date="2021" name="Commun. Biol.">
        <title>The genome of Shorea leprosula (Dipterocarpaceae) highlights the ecological relevance of drought in aseasonal tropical rainforests.</title>
        <authorList>
            <person name="Ng K.K.S."/>
            <person name="Kobayashi M.J."/>
            <person name="Fawcett J.A."/>
            <person name="Hatakeyama M."/>
            <person name="Paape T."/>
            <person name="Ng C.H."/>
            <person name="Ang C.C."/>
            <person name="Tnah L.H."/>
            <person name="Lee C.T."/>
            <person name="Nishiyama T."/>
            <person name="Sese J."/>
            <person name="O'Brien M.J."/>
            <person name="Copetti D."/>
            <person name="Mohd Noor M.I."/>
            <person name="Ong R.C."/>
            <person name="Putra M."/>
            <person name="Sireger I.Z."/>
            <person name="Indrioko S."/>
            <person name="Kosugi Y."/>
            <person name="Izuno A."/>
            <person name="Isagi Y."/>
            <person name="Lee S.L."/>
            <person name="Shimizu K.K."/>
        </authorList>
    </citation>
    <scope>NUCLEOTIDE SEQUENCE [LARGE SCALE GENOMIC DNA]</scope>
    <source>
        <strain evidence="1">214</strain>
    </source>
</reference>
<dbReference type="Proteomes" id="UP001054252">
    <property type="component" value="Unassembled WGS sequence"/>
</dbReference>
<evidence type="ECO:0000313" key="1">
    <source>
        <dbReference type="EMBL" id="GKV25335.1"/>
    </source>
</evidence>
<name>A0AAV5KL45_9ROSI</name>
<protein>
    <submittedName>
        <fullName evidence="1">Uncharacterized protein</fullName>
    </submittedName>
</protein>
<organism evidence="1 2">
    <name type="scientific">Rubroshorea leprosula</name>
    <dbReference type="NCBI Taxonomy" id="152421"/>
    <lineage>
        <taxon>Eukaryota</taxon>
        <taxon>Viridiplantae</taxon>
        <taxon>Streptophyta</taxon>
        <taxon>Embryophyta</taxon>
        <taxon>Tracheophyta</taxon>
        <taxon>Spermatophyta</taxon>
        <taxon>Magnoliopsida</taxon>
        <taxon>eudicotyledons</taxon>
        <taxon>Gunneridae</taxon>
        <taxon>Pentapetalae</taxon>
        <taxon>rosids</taxon>
        <taxon>malvids</taxon>
        <taxon>Malvales</taxon>
        <taxon>Dipterocarpaceae</taxon>
        <taxon>Rubroshorea</taxon>
    </lineage>
</organism>
<accession>A0AAV5KL45</accession>
<gene>
    <name evidence="1" type="ORF">SLEP1_g34790</name>
</gene>
<evidence type="ECO:0000313" key="2">
    <source>
        <dbReference type="Proteomes" id="UP001054252"/>
    </source>
</evidence>
<sequence length="53" mass="6027">MRKLKKEIVADNHIPDPCLTFCSVEDDRISALVVYSCFRKSKKTAGVTKEPEE</sequence>
<dbReference type="EMBL" id="BPVZ01000068">
    <property type="protein sequence ID" value="GKV25335.1"/>
    <property type="molecule type" value="Genomic_DNA"/>
</dbReference>
<dbReference type="AlphaFoldDB" id="A0AAV5KL45"/>
<proteinExistence type="predicted"/>